<name>A0ABY5YBG3_9FLAO</name>
<evidence type="ECO:0000313" key="2">
    <source>
        <dbReference type="EMBL" id="UWX56410.1"/>
    </source>
</evidence>
<dbReference type="EMBL" id="CP104205">
    <property type="protein sequence ID" value="UWX56410.1"/>
    <property type="molecule type" value="Genomic_DNA"/>
</dbReference>
<evidence type="ECO:0000313" key="3">
    <source>
        <dbReference type="Proteomes" id="UP001059209"/>
    </source>
</evidence>
<gene>
    <name evidence="2" type="ORF">NYZ99_09550</name>
</gene>
<dbReference type="Proteomes" id="UP001059209">
    <property type="component" value="Chromosome"/>
</dbReference>
<evidence type="ECO:0000256" key="1">
    <source>
        <dbReference type="SAM" id="Coils"/>
    </source>
</evidence>
<keyword evidence="3" id="KW-1185">Reference proteome</keyword>
<accession>A0ABY5YBG3</accession>
<dbReference type="RefSeq" id="WP_260575046.1">
    <property type="nucleotide sequence ID" value="NZ_CP104205.1"/>
</dbReference>
<sequence>MNPWYFTGTNEELNNFLLEVFLEDEEVEQLMYSELYELETDEFSEKIESLRKEKLEVLDELNKEADLTDTAYEIAKASIDYTFYKYKENYPFKHRWKLREDNLHEISEDFYAYRNDIEYGNKNLTYLRPYYEFMKLHLGNISYMTCSDDCGKNGGAIKNQLHFNQHKLNLIDSLVGEKELRDNLFRNVAFNYLLREHDVDSNKVFIDEFQRISR</sequence>
<keyword evidence="1" id="KW-0175">Coiled coil</keyword>
<organism evidence="2 3">
    <name type="scientific">Maribacter litopenaei</name>
    <dbReference type="NCBI Taxonomy" id="2976127"/>
    <lineage>
        <taxon>Bacteria</taxon>
        <taxon>Pseudomonadati</taxon>
        <taxon>Bacteroidota</taxon>
        <taxon>Flavobacteriia</taxon>
        <taxon>Flavobacteriales</taxon>
        <taxon>Flavobacteriaceae</taxon>
        <taxon>Maribacter</taxon>
    </lineage>
</organism>
<feature type="coiled-coil region" evidence="1">
    <location>
        <begin position="33"/>
        <end position="64"/>
    </location>
</feature>
<protein>
    <submittedName>
        <fullName evidence="2">Uncharacterized protein</fullName>
    </submittedName>
</protein>
<proteinExistence type="predicted"/>
<reference evidence="2" key="1">
    <citation type="submission" date="2022-09" db="EMBL/GenBank/DDBJ databases">
        <title>Maribacter litopenaei sp. nov., isolated from the intestinal tract of the Pacific White Shrimp, Litopenaeus vannamei.</title>
        <authorList>
            <person name="Kim S.Y."/>
            <person name="Hwang C.Y."/>
        </authorList>
    </citation>
    <scope>NUCLEOTIDE SEQUENCE</scope>
    <source>
        <strain evidence="2">HL-LV01</strain>
    </source>
</reference>